<keyword evidence="2" id="KW-1185">Reference proteome</keyword>
<dbReference type="Proteomes" id="UP000062645">
    <property type="component" value="Chromosome"/>
</dbReference>
<name>A0A0M3V735_9NOSO</name>
<dbReference type="Pfam" id="PF18924">
    <property type="entry name" value="DUF5674"/>
    <property type="match status" value="1"/>
</dbReference>
<reference evidence="2" key="1">
    <citation type="submission" date="2015-07" db="EMBL/GenBank/DDBJ databases">
        <title>Genome Of Nitrogen-Fixing Cyanobacterium Nostoc piscinale CENA21 From Solimoes/Amazon River Floodplain Sediments And Comparative Genomics To Uncover Biosynthetic Natural Products Potential.</title>
        <authorList>
            <person name="Leao T.F."/>
            <person name="Leao P.N."/>
            <person name="Guimaraes P.I."/>
            <person name="de Melo A.G.C."/>
            <person name="Ramos R.T.J."/>
            <person name="Silva A."/>
            <person name="Fiore M.F."/>
            <person name="Schneider M.P.C."/>
        </authorList>
    </citation>
    <scope>NUCLEOTIDE SEQUENCE [LARGE SCALE GENOMIC DNA]</scope>
    <source>
        <strain evidence="2">CENA21</strain>
    </source>
</reference>
<dbReference type="STRING" id="224013.ACX27_21545"/>
<reference evidence="1 2" key="2">
    <citation type="journal article" date="2016" name="Genome Announc.">
        <title>Draft Genome Sequence of the N2-Fixing Cyanobacterium Nostoc piscinale CENA21, Isolated from the Brazilian Amazon Floodplain.</title>
        <authorList>
            <person name="Leao T."/>
            <person name="Guimaraes P.I."/>
            <person name="de Melo A.G."/>
            <person name="Ramos R.T."/>
            <person name="Leao P.N."/>
            <person name="Silva A."/>
            <person name="Fiore M.F."/>
            <person name="Schneider M.P."/>
        </authorList>
    </citation>
    <scope>NUCLEOTIDE SEQUENCE [LARGE SCALE GENOMIC DNA]</scope>
    <source>
        <strain evidence="1 2">CENA21</strain>
    </source>
</reference>
<dbReference type="AlphaFoldDB" id="A0A0M3V735"/>
<dbReference type="KEGG" id="npz:ACX27_21545"/>
<accession>A0A0M3V735</accession>
<evidence type="ECO:0000313" key="2">
    <source>
        <dbReference type="Proteomes" id="UP000062645"/>
    </source>
</evidence>
<gene>
    <name evidence="1" type="ORF">ACX27_21545</name>
</gene>
<organism evidence="1 2">
    <name type="scientific">Nostoc piscinale CENA21</name>
    <dbReference type="NCBI Taxonomy" id="224013"/>
    <lineage>
        <taxon>Bacteria</taxon>
        <taxon>Bacillati</taxon>
        <taxon>Cyanobacteriota</taxon>
        <taxon>Cyanophyceae</taxon>
        <taxon>Nostocales</taxon>
        <taxon>Nostocaceae</taxon>
        <taxon>Nostoc</taxon>
    </lineage>
</organism>
<dbReference type="InterPro" id="IPR043731">
    <property type="entry name" value="DUF5674"/>
</dbReference>
<protein>
    <submittedName>
        <fullName evidence="1">Uncharacterized protein</fullName>
    </submittedName>
</protein>
<evidence type="ECO:0000313" key="1">
    <source>
        <dbReference type="EMBL" id="ALF56497.1"/>
    </source>
</evidence>
<dbReference type="PATRIC" id="fig|224013.5.peg.5165"/>
<proteinExistence type="predicted"/>
<sequence length="116" mass="13412">MVLIIRERATREQVEQMLQTLQVYIKVAVDIEKGILAGGEEQHAYCEAALLEDGSRQRDIWGADWIPFNQTIAFESIINIRPSQNNRSMLIQDPVIRERVQTIIQELIGGYEPEFR</sequence>
<dbReference type="EMBL" id="CP012036">
    <property type="protein sequence ID" value="ALF56497.1"/>
    <property type="molecule type" value="Genomic_DNA"/>
</dbReference>